<dbReference type="EMBL" id="JARKIE010000020">
    <property type="protein sequence ID" value="KAJ7700361.1"/>
    <property type="molecule type" value="Genomic_DNA"/>
</dbReference>
<comment type="caution">
    <text evidence="1">The sequence shown here is derived from an EMBL/GenBank/DDBJ whole genome shotgun (WGS) entry which is preliminary data.</text>
</comment>
<proteinExistence type="predicted"/>
<organism evidence="1 2">
    <name type="scientific">Mycena rosella</name>
    <name type="common">Pink bonnet</name>
    <name type="synonym">Agaricus rosellus</name>
    <dbReference type="NCBI Taxonomy" id="1033263"/>
    <lineage>
        <taxon>Eukaryota</taxon>
        <taxon>Fungi</taxon>
        <taxon>Dikarya</taxon>
        <taxon>Basidiomycota</taxon>
        <taxon>Agaricomycotina</taxon>
        <taxon>Agaricomycetes</taxon>
        <taxon>Agaricomycetidae</taxon>
        <taxon>Agaricales</taxon>
        <taxon>Marasmiineae</taxon>
        <taxon>Mycenaceae</taxon>
        <taxon>Mycena</taxon>
    </lineage>
</organism>
<evidence type="ECO:0000313" key="1">
    <source>
        <dbReference type="EMBL" id="KAJ7700361.1"/>
    </source>
</evidence>
<reference evidence="1" key="1">
    <citation type="submission" date="2023-03" db="EMBL/GenBank/DDBJ databases">
        <title>Massive genome expansion in bonnet fungi (Mycena s.s.) driven by repeated elements and novel gene families across ecological guilds.</title>
        <authorList>
            <consortium name="Lawrence Berkeley National Laboratory"/>
            <person name="Harder C.B."/>
            <person name="Miyauchi S."/>
            <person name="Viragh M."/>
            <person name="Kuo A."/>
            <person name="Thoen E."/>
            <person name="Andreopoulos B."/>
            <person name="Lu D."/>
            <person name="Skrede I."/>
            <person name="Drula E."/>
            <person name="Henrissat B."/>
            <person name="Morin E."/>
            <person name="Kohler A."/>
            <person name="Barry K."/>
            <person name="LaButti K."/>
            <person name="Morin E."/>
            <person name="Salamov A."/>
            <person name="Lipzen A."/>
            <person name="Mereny Z."/>
            <person name="Hegedus B."/>
            <person name="Baldrian P."/>
            <person name="Stursova M."/>
            <person name="Weitz H."/>
            <person name="Taylor A."/>
            <person name="Grigoriev I.V."/>
            <person name="Nagy L.G."/>
            <person name="Martin F."/>
            <person name="Kauserud H."/>
        </authorList>
    </citation>
    <scope>NUCLEOTIDE SEQUENCE</scope>
    <source>
        <strain evidence="1">CBHHK067</strain>
    </source>
</reference>
<keyword evidence="2" id="KW-1185">Reference proteome</keyword>
<dbReference type="Proteomes" id="UP001221757">
    <property type="component" value="Unassembled WGS sequence"/>
</dbReference>
<evidence type="ECO:0000313" key="2">
    <source>
        <dbReference type="Proteomes" id="UP001221757"/>
    </source>
</evidence>
<sequence>MLPGLQRALRGAHLVRDGCRAQNGRVILALVPDDGGLGLRIWGARGRRDHRLIACARLRLGVVFLIDPPGHRLGGHGGLLGRMCDARAQRLQGGQGGQGAPRLEGLGLGVLGRVGRSYGRAHARVWRSDLVGALRRPAVIVRSRWKCWSGDGVGGLGSGNRLRARTLIRVDVTRGATIRVIHLDAWAMDGGAGKELPRVSSS</sequence>
<gene>
    <name evidence="1" type="ORF">B0H17DRAFT_1047085</name>
</gene>
<accession>A0AAD7DXN8</accession>
<name>A0AAD7DXN8_MYCRO</name>
<protein>
    <submittedName>
        <fullName evidence="1">Uncharacterized protein</fullName>
    </submittedName>
</protein>
<dbReference type="AlphaFoldDB" id="A0AAD7DXN8"/>